<reference evidence="6 7" key="1">
    <citation type="journal article" date="2019" name="Emerg. Microbes Infect.">
        <title>Comprehensive subspecies identification of 175 nontuberculous mycobacteria species based on 7547 genomic profiles.</title>
        <authorList>
            <person name="Matsumoto Y."/>
            <person name="Kinjo T."/>
            <person name="Motooka D."/>
            <person name="Nabeya D."/>
            <person name="Jung N."/>
            <person name="Uechi K."/>
            <person name="Horii T."/>
            <person name="Iida T."/>
            <person name="Fujita J."/>
            <person name="Nakamura S."/>
        </authorList>
    </citation>
    <scope>NUCLEOTIDE SEQUENCE [LARGE SCALE GENOMIC DNA]</scope>
    <source>
        <strain evidence="6 7">JCM 12375</strain>
    </source>
</reference>
<dbReference type="Proteomes" id="UP000465622">
    <property type="component" value="Chromosome"/>
</dbReference>
<dbReference type="PANTHER" id="PTHR30204">
    <property type="entry name" value="REDOX-CYCLING DRUG-SENSING TRANSCRIPTIONAL ACTIVATOR SOXR"/>
    <property type="match status" value="1"/>
</dbReference>
<dbReference type="PRINTS" id="PR00040">
    <property type="entry name" value="HTHMERR"/>
</dbReference>
<proteinExistence type="predicted"/>
<evidence type="ECO:0000256" key="4">
    <source>
        <dbReference type="ARBA" id="ARBA00023163"/>
    </source>
</evidence>
<protein>
    <recommendedName>
        <fullName evidence="5">HTH merR-type domain-containing protein</fullName>
    </recommendedName>
</protein>
<organism evidence="6 7">
    <name type="scientific">Mycolicibacterium mageritense</name>
    <name type="common">Mycobacterium mageritense</name>
    <dbReference type="NCBI Taxonomy" id="53462"/>
    <lineage>
        <taxon>Bacteria</taxon>
        <taxon>Bacillati</taxon>
        <taxon>Actinomycetota</taxon>
        <taxon>Actinomycetes</taxon>
        <taxon>Mycobacteriales</taxon>
        <taxon>Mycobacteriaceae</taxon>
        <taxon>Mycolicibacterium</taxon>
    </lineage>
</organism>
<keyword evidence="4" id="KW-0804">Transcription</keyword>
<keyword evidence="7" id="KW-1185">Reference proteome</keyword>
<evidence type="ECO:0000256" key="3">
    <source>
        <dbReference type="ARBA" id="ARBA00023125"/>
    </source>
</evidence>
<evidence type="ECO:0000256" key="1">
    <source>
        <dbReference type="ARBA" id="ARBA00022491"/>
    </source>
</evidence>
<keyword evidence="3" id="KW-0238">DNA-binding</keyword>
<name>A0ABM7I3Z3_MYCME</name>
<evidence type="ECO:0000313" key="7">
    <source>
        <dbReference type="Proteomes" id="UP000465622"/>
    </source>
</evidence>
<dbReference type="Gene3D" id="1.10.1660.10">
    <property type="match status" value="1"/>
</dbReference>
<dbReference type="PROSITE" id="PS50937">
    <property type="entry name" value="HTH_MERR_2"/>
    <property type="match status" value="1"/>
</dbReference>
<evidence type="ECO:0000259" key="5">
    <source>
        <dbReference type="PROSITE" id="PS50937"/>
    </source>
</evidence>
<dbReference type="CDD" id="cd00592">
    <property type="entry name" value="HTH_MerR-like"/>
    <property type="match status" value="1"/>
</dbReference>
<sequence length="157" mass="17037">MDMAAMLGLNVDMKSSDEDGDVSISELAKHFGVATHVLRHWESVELLVPHRSSVGHRVYGRADRFRVAAILQAKRAGMGLEDIREILTAATPAKRNAVLHRQRDQLIARIADAQSALALVDSGLNCEHGDVAMCPRFQSVLAERVDNRSAAGDVAGD</sequence>
<dbReference type="InterPro" id="IPR047057">
    <property type="entry name" value="MerR_fam"/>
</dbReference>
<dbReference type="InterPro" id="IPR000551">
    <property type="entry name" value="MerR-type_HTH_dom"/>
</dbReference>
<dbReference type="SUPFAM" id="SSF46955">
    <property type="entry name" value="Putative DNA-binding domain"/>
    <property type="match status" value="1"/>
</dbReference>
<dbReference type="SMART" id="SM00422">
    <property type="entry name" value="HTH_MERR"/>
    <property type="match status" value="1"/>
</dbReference>
<dbReference type="EMBL" id="AP022567">
    <property type="protein sequence ID" value="BBX37610.1"/>
    <property type="molecule type" value="Genomic_DNA"/>
</dbReference>
<gene>
    <name evidence="6" type="ORF">MMAGJ_68920</name>
</gene>
<dbReference type="InterPro" id="IPR009061">
    <property type="entry name" value="DNA-bd_dom_put_sf"/>
</dbReference>
<evidence type="ECO:0000256" key="2">
    <source>
        <dbReference type="ARBA" id="ARBA00023015"/>
    </source>
</evidence>
<evidence type="ECO:0000313" key="6">
    <source>
        <dbReference type="EMBL" id="BBX37610.1"/>
    </source>
</evidence>
<dbReference type="PANTHER" id="PTHR30204:SF69">
    <property type="entry name" value="MERR-FAMILY TRANSCRIPTIONAL REGULATOR"/>
    <property type="match status" value="1"/>
</dbReference>
<keyword evidence="1" id="KW-0678">Repressor</keyword>
<feature type="domain" description="HTH merR-type" evidence="5">
    <location>
        <begin position="23"/>
        <end position="89"/>
    </location>
</feature>
<keyword evidence="2" id="KW-0805">Transcription regulation</keyword>
<dbReference type="Pfam" id="PF13411">
    <property type="entry name" value="MerR_1"/>
    <property type="match status" value="1"/>
</dbReference>
<accession>A0ABM7I3Z3</accession>